<feature type="chain" id="PRO_5020388761" description="Fimbrial-type adhesion domain-containing protein" evidence="5">
    <location>
        <begin position="28"/>
        <end position="193"/>
    </location>
</feature>
<dbReference type="PANTHER" id="PTHR33420">
    <property type="entry name" value="FIMBRIAL SUBUNIT ELFA-RELATED"/>
    <property type="match status" value="1"/>
</dbReference>
<keyword evidence="4" id="KW-0281">Fimbrium</keyword>
<evidence type="ECO:0000256" key="2">
    <source>
        <dbReference type="ARBA" id="ARBA00006671"/>
    </source>
</evidence>
<evidence type="ECO:0000256" key="5">
    <source>
        <dbReference type="SAM" id="SignalP"/>
    </source>
</evidence>
<keyword evidence="3 5" id="KW-0732">Signal</keyword>
<evidence type="ECO:0000256" key="4">
    <source>
        <dbReference type="ARBA" id="ARBA00023263"/>
    </source>
</evidence>
<protein>
    <recommendedName>
        <fullName evidence="6">Fimbrial-type adhesion domain-containing protein</fullName>
    </recommendedName>
</protein>
<dbReference type="PANTHER" id="PTHR33420:SF12">
    <property type="entry name" value="FIMBRIN-LIKE PROTEIN FIMI-RELATED"/>
    <property type="match status" value="1"/>
</dbReference>
<sequence>MTFNMKKIGTVSMTGAALLAASWGAQATDASDTSPAAQVHFTATVTGNTCTPEWTLGSKMEVPFGKIADTTLATVGDVGSTQPFTLSLKNCDSGIKKVAVSALGTADGSDKKAFANTAASSGAASGVAVTLWGGSDHSTQLTPDATSQAEYKVTDGAAAMSFVAKLERSAAVGEKGTKDGSVESIANLYLDYE</sequence>
<gene>
    <name evidence="7" type="ORF">EpCFBP13511_23805</name>
</gene>
<evidence type="ECO:0000313" key="7">
    <source>
        <dbReference type="EMBL" id="TKJ82671.1"/>
    </source>
</evidence>
<dbReference type="Proteomes" id="UP000306393">
    <property type="component" value="Unassembled WGS sequence"/>
</dbReference>
<feature type="domain" description="Fimbrial-type adhesion" evidence="6">
    <location>
        <begin position="40"/>
        <end position="192"/>
    </location>
</feature>
<evidence type="ECO:0000259" key="6">
    <source>
        <dbReference type="Pfam" id="PF00419"/>
    </source>
</evidence>
<dbReference type="InterPro" id="IPR008966">
    <property type="entry name" value="Adhesion_dom_sf"/>
</dbReference>
<accession>A0A4U3EQE2</accession>
<dbReference type="GO" id="GO:0043709">
    <property type="term" value="P:cell adhesion involved in single-species biofilm formation"/>
    <property type="evidence" value="ECO:0007669"/>
    <property type="project" value="TreeGrafter"/>
</dbReference>
<evidence type="ECO:0000256" key="3">
    <source>
        <dbReference type="ARBA" id="ARBA00022729"/>
    </source>
</evidence>
<dbReference type="EMBL" id="QGAC01000051">
    <property type="protein sequence ID" value="TKJ82671.1"/>
    <property type="molecule type" value="Genomic_DNA"/>
</dbReference>
<comment type="subcellular location">
    <subcellularLocation>
        <location evidence="1">Fimbrium</location>
    </subcellularLocation>
</comment>
<proteinExistence type="inferred from homology"/>
<comment type="similarity">
    <text evidence="2">Belongs to the fimbrial protein family.</text>
</comment>
<name>A0A4U3EQE2_9GAMM</name>
<dbReference type="AlphaFoldDB" id="A0A4U3EQE2"/>
<dbReference type="Pfam" id="PF00419">
    <property type="entry name" value="Fimbrial"/>
    <property type="match status" value="1"/>
</dbReference>
<dbReference type="InterPro" id="IPR000259">
    <property type="entry name" value="Adhesion_dom_fimbrial"/>
</dbReference>
<feature type="signal peptide" evidence="5">
    <location>
        <begin position="1"/>
        <end position="27"/>
    </location>
</feature>
<comment type="caution">
    <text evidence="7">The sequence shown here is derived from an EMBL/GenBank/DDBJ whole genome shotgun (WGS) entry which is preliminary data.</text>
</comment>
<dbReference type="Gene3D" id="2.60.40.1090">
    <property type="entry name" value="Fimbrial-type adhesion domain"/>
    <property type="match status" value="1"/>
</dbReference>
<evidence type="ECO:0000256" key="1">
    <source>
        <dbReference type="ARBA" id="ARBA00004561"/>
    </source>
</evidence>
<dbReference type="GO" id="GO:0009289">
    <property type="term" value="C:pilus"/>
    <property type="evidence" value="ECO:0007669"/>
    <property type="project" value="UniProtKB-SubCell"/>
</dbReference>
<dbReference type="SUPFAM" id="SSF49401">
    <property type="entry name" value="Bacterial adhesins"/>
    <property type="match status" value="1"/>
</dbReference>
<organism evidence="7 8">
    <name type="scientific">Erwinia persicina</name>
    <dbReference type="NCBI Taxonomy" id="55211"/>
    <lineage>
        <taxon>Bacteria</taxon>
        <taxon>Pseudomonadati</taxon>
        <taxon>Pseudomonadota</taxon>
        <taxon>Gammaproteobacteria</taxon>
        <taxon>Enterobacterales</taxon>
        <taxon>Erwiniaceae</taxon>
        <taxon>Erwinia</taxon>
    </lineage>
</organism>
<evidence type="ECO:0000313" key="8">
    <source>
        <dbReference type="Proteomes" id="UP000306393"/>
    </source>
</evidence>
<reference evidence="7 8" key="1">
    <citation type="journal article" date="2019" name="Sci. Rep.">
        <title>Differences in resource use lead to coexistence of seed-transmitted microbial populations.</title>
        <authorList>
            <person name="Torres-Cortes G."/>
            <person name="Garcia B.J."/>
            <person name="Compant S."/>
            <person name="Rezki S."/>
            <person name="Jones P."/>
            <person name="Preveaux A."/>
            <person name="Briand M."/>
            <person name="Roulet A."/>
            <person name="Bouchez O."/>
            <person name="Jacobson D."/>
            <person name="Barret M."/>
        </authorList>
    </citation>
    <scope>NUCLEOTIDE SEQUENCE [LARGE SCALE GENOMIC DNA]</scope>
    <source>
        <strain evidence="7 8">CFBP13511</strain>
    </source>
</reference>
<dbReference type="InterPro" id="IPR050263">
    <property type="entry name" value="Bact_Fimbrial_Adh_Pro"/>
</dbReference>
<dbReference type="InterPro" id="IPR036937">
    <property type="entry name" value="Adhesion_dom_fimbrial_sf"/>
</dbReference>